<sequence precursor="true">MKKRIISILLAVTMLSATLAGCAGNSADSGEKTTGNKKGTQETTAAGADSEKETGEEQTAGEGEPVKIKFLNRWAEDTVLGAAIYKACQDFMEKNPNVEIEYDAVAGADDTQFYEKMKTAAATGDMYELFQNYGGSTIYSYVESDVLYDLTSEFEKDKEWKDNFLDLFSMWEYQAKEGVYGVPFTDFATVLYCNKDMFESRGLKYPETISEFEAVCDKFLEEGITPVPMSGEGWRFAHLLSGLVMRKYGEDYIYDLANGKEKYTGDKMLELVNLMKSWQDKGYFGENIASLDSATEQALFSTEKSPMIAIGTWQPTNILENNPEFLDRKGVDVIWFPAFDDKMDLKGGSMGGPNEGLSIAKKDEATTAATVKLVKYLTSPEVVTEIWKADPTQIFAVKSATPPEEMNYLTKECIDLINNTATGLMQEIDQYSTIASLQDRLRNSLAGMVAGNSPEAAMKEVQDEIDSHN</sequence>
<dbReference type="InterPro" id="IPR050490">
    <property type="entry name" value="Bact_solute-bd_prot1"/>
</dbReference>
<keyword evidence="4" id="KW-1185">Reference proteome</keyword>
<proteinExistence type="predicted"/>
<dbReference type="EMBL" id="QGQD01000067">
    <property type="protein sequence ID" value="TLC99671.1"/>
    <property type="molecule type" value="Genomic_DNA"/>
</dbReference>
<organism evidence="3 4">
    <name type="scientific">Robinsoniella peoriensis</name>
    <dbReference type="NCBI Taxonomy" id="180332"/>
    <lineage>
        <taxon>Bacteria</taxon>
        <taxon>Bacillati</taxon>
        <taxon>Bacillota</taxon>
        <taxon>Clostridia</taxon>
        <taxon>Lachnospirales</taxon>
        <taxon>Lachnospiraceae</taxon>
        <taxon>Robinsoniella</taxon>
    </lineage>
</organism>
<dbReference type="Gene3D" id="3.40.190.10">
    <property type="entry name" value="Periplasmic binding protein-like II"/>
    <property type="match status" value="2"/>
</dbReference>
<name>A0A4U8Q4D0_9FIRM</name>
<dbReference type="RefSeq" id="WP_027292876.1">
    <property type="nucleotide sequence ID" value="NZ_CABMJZ010000039.1"/>
</dbReference>
<dbReference type="PANTHER" id="PTHR43649:SF12">
    <property type="entry name" value="DIACETYLCHITOBIOSE BINDING PROTEIN DASA"/>
    <property type="match status" value="1"/>
</dbReference>
<keyword evidence="2" id="KW-0732">Signal</keyword>
<gene>
    <name evidence="3" type="primary">msmE_27</name>
    <name evidence="3" type="ORF">DSM106044_03463</name>
</gene>
<protein>
    <submittedName>
        <fullName evidence="3">Multiple sugar-binding protein</fullName>
    </submittedName>
</protein>
<dbReference type="PANTHER" id="PTHR43649">
    <property type="entry name" value="ARABINOSE-BINDING PROTEIN-RELATED"/>
    <property type="match status" value="1"/>
</dbReference>
<evidence type="ECO:0000313" key="4">
    <source>
        <dbReference type="Proteomes" id="UP000306509"/>
    </source>
</evidence>
<comment type="caution">
    <text evidence="3">The sequence shown here is derived from an EMBL/GenBank/DDBJ whole genome shotgun (WGS) entry which is preliminary data.</text>
</comment>
<feature type="chain" id="PRO_5038559293" evidence="2">
    <location>
        <begin position="23"/>
        <end position="469"/>
    </location>
</feature>
<dbReference type="Pfam" id="PF01547">
    <property type="entry name" value="SBP_bac_1"/>
    <property type="match status" value="1"/>
</dbReference>
<reference evidence="3 4" key="1">
    <citation type="journal article" date="2019" name="Anaerobe">
        <title>Detection of Robinsoniella peoriensis in multiple bone samples of a trauma patient.</title>
        <authorList>
            <person name="Schrottner P."/>
            <person name="Hartwich K."/>
            <person name="Bunk B."/>
            <person name="Schober I."/>
            <person name="Helbig S."/>
            <person name="Rudolph W.W."/>
            <person name="Gunzer F."/>
        </authorList>
    </citation>
    <scope>NUCLEOTIDE SEQUENCE [LARGE SCALE GENOMIC DNA]</scope>
    <source>
        <strain evidence="3 4">DSM 106044</strain>
    </source>
</reference>
<feature type="signal peptide" evidence="2">
    <location>
        <begin position="1"/>
        <end position="22"/>
    </location>
</feature>
<evidence type="ECO:0000256" key="1">
    <source>
        <dbReference type="SAM" id="MobiDB-lite"/>
    </source>
</evidence>
<dbReference type="OrthoDB" id="1650741at2"/>
<evidence type="ECO:0000256" key="2">
    <source>
        <dbReference type="SAM" id="SignalP"/>
    </source>
</evidence>
<evidence type="ECO:0000313" key="3">
    <source>
        <dbReference type="EMBL" id="TLC99671.1"/>
    </source>
</evidence>
<dbReference type="InterPro" id="IPR006059">
    <property type="entry name" value="SBP"/>
</dbReference>
<feature type="compositionally biased region" description="Polar residues" evidence="1">
    <location>
        <begin position="26"/>
        <end position="44"/>
    </location>
</feature>
<dbReference type="Proteomes" id="UP000306509">
    <property type="component" value="Unassembled WGS sequence"/>
</dbReference>
<accession>A0A4U8Q4D0</accession>
<feature type="region of interest" description="Disordered" evidence="1">
    <location>
        <begin position="25"/>
        <end position="63"/>
    </location>
</feature>
<dbReference type="SUPFAM" id="SSF53850">
    <property type="entry name" value="Periplasmic binding protein-like II"/>
    <property type="match status" value="1"/>
</dbReference>
<dbReference type="PROSITE" id="PS51257">
    <property type="entry name" value="PROKAR_LIPOPROTEIN"/>
    <property type="match status" value="1"/>
</dbReference>
<dbReference type="STRING" id="180332.GCA_000797495_00626"/>
<dbReference type="AlphaFoldDB" id="A0A4U8Q4D0"/>